<dbReference type="PANTHER" id="PTHR43968:SF6">
    <property type="entry name" value="GLUTATHIONE S-TRANSFERASE OMEGA"/>
    <property type="match status" value="1"/>
</dbReference>
<dbReference type="InterPro" id="IPR036249">
    <property type="entry name" value="Thioredoxin-like_sf"/>
</dbReference>
<evidence type="ECO:0000259" key="4">
    <source>
        <dbReference type="PROSITE" id="PS50405"/>
    </source>
</evidence>
<proteinExistence type="evidence at transcript level"/>
<dbReference type="InterPro" id="IPR040079">
    <property type="entry name" value="Glutathione_S-Trfase"/>
</dbReference>
<keyword evidence="5" id="KW-0808">Transferase</keyword>
<evidence type="ECO:0000313" key="5">
    <source>
        <dbReference type="EMBL" id="QCC89038.1"/>
    </source>
</evidence>
<dbReference type="PROSITE" id="PS50404">
    <property type="entry name" value="GST_NTER"/>
    <property type="match status" value="1"/>
</dbReference>
<dbReference type="SFLD" id="SFLDG00358">
    <property type="entry name" value="Main_(cytGST)"/>
    <property type="match status" value="1"/>
</dbReference>
<reference evidence="5" key="1">
    <citation type="submission" date="2018-03" db="EMBL/GenBank/DDBJ databases">
        <authorList>
            <person name="Sheng S."/>
        </authorList>
    </citation>
    <scope>NUCLEOTIDE SEQUENCE</scope>
</reference>
<dbReference type="CDD" id="cd03184">
    <property type="entry name" value="GST_C_Omega"/>
    <property type="match status" value="1"/>
</dbReference>
<evidence type="ECO:0000259" key="3">
    <source>
        <dbReference type="PROSITE" id="PS50404"/>
    </source>
</evidence>
<dbReference type="FunFam" id="1.20.1050.10:FF:000009">
    <property type="entry name" value="Glutathione S-transferase omega-1"/>
    <property type="match status" value="1"/>
</dbReference>
<organism evidence="5">
    <name type="scientific">Meteorus pulchricornis</name>
    <dbReference type="NCBI Taxonomy" id="51522"/>
    <lineage>
        <taxon>Eukaryota</taxon>
        <taxon>Metazoa</taxon>
        <taxon>Ecdysozoa</taxon>
        <taxon>Arthropoda</taxon>
        <taxon>Hexapoda</taxon>
        <taxon>Insecta</taxon>
        <taxon>Pterygota</taxon>
        <taxon>Neoptera</taxon>
        <taxon>Endopterygota</taxon>
        <taxon>Hymenoptera</taxon>
        <taxon>Apocrita</taxon>
        <taxon>Ichneumonoidea</taxon>
        <taxon>Braconidae</taxon>
        <taxon>Meteorinae</taxon>
        <taxon>Meteorus</taxon>
    </lineage>
</organism>
<dbReference type="InterPro" id="IPR005442">
    <property type="entry name" value="GST_omega"/>
</dbReference>
<protein>
    <submittedName>
        <fullName evidence="5">Glutathione S-transferase omega 2</fullName>
    </submittedName>
</protein>
<dbReference type="SFLD" id="SFLDS00019">
    <property type="entry name" value="Glutathione_Transferase_(cytos"/>
    <property type="match status" value="1"/>
</dbReference>
<dbReference type="PROSITE" id="PS50405">
    <property type="entry name" value="GST_CTER"/>
    <property type="match status" value="1"/>
</dbReference>
<dbReference type="InterPro" id="IPR036282">
    <property type="entry name" value="Glutathione-S-Trfase_C_sf"/>
</dbReference>
<evidence type="ECO:0000256" key="1">
    <source>
        <dbReference type="ARBA" id="ARBA00011067"/>
    </source>
</evidence>
<dbReference type="GO" id="GO:0006749">
    <property type="term" value="P:glutathione metabolic process"/>
    <property type="evidence" value="ECO:0007669"/>
    <property type="project" value="TreeGrafter"/>
</dbReference>
<feature type="domain" description="GST N-terminal" evidence="3">
    <location>
        <begin position="18"/>
        <end position="97"/>
    </location>
</feature>
<dbReference type="GO" id="GO:0045174">
    <property type="term" value="F:glutathione dehydrogenase (ascorbate) activity"/>
    <property type="evidence" value="ECO:0007669"/>
    <property type="project" value="UniProtKB-ARBA"/>
</dbReference>
<dbReference type="InterPro" id="IPR010987">
    <property type="entry name" value="Glutathione-S-Trfase_C-like"/>
</dbReference>
<dbReference type="GO" id="GO:0004364">
    <property type="term" value="F:glutathione transferase activity"/>
    <property type="evidence" value="ECO:0007669"/>
    <property type="project" value="InterPro"/>
</dbReference>
<name>A0A4D6J7J0_9HYME</name>
<dbReference type="Pfam" id="PF13410">
    <property type="entry name" value="GST_C_2"/>
    <property type="match status" value="1"/>
</dbReference>
<dbReference type="AlphaFoldDB" id="A0A4D6J7J0"/>
<dbReference type="FunFam" id="3.40.30.10:FF:000123">
    <property type="entry name" value="Glutathione transferase o1"/>
    <property type="match status" value="1"/>
</dbReference>
<dbReference type="EMBL" id="MH094262">
    <property type="protein sequence ID" value="QCC89038.1"/>
    <property type="molecule type" value="mRNA"/>
</dbReference>
<dbReference type="Gene3D" id="1.20.1050.10">
    <property type="match status" value="1"/>
</dbReference>
<dbReference type="SUPFAM" id="SSF47616">
    <property type="entry name" value="GST C-terminal domain-like"/>
    <property type="match status" value="1"/>
</dbReference>
<evidence type="ECO:0000256" key="2">
    <source>
        <dbReference type="ARBA" id="ARBA00023002"/>
    </source>
</evidence>
<dbReference type="PANTHER" id="PTHR43968">
    <property type="match status" value="1"/>
</dbReference>
<dbReference type="InterPro" id="IPR004045">
    <property type="entry name" value="Glutathione_S-Trfase_N"/>
</dbReference>
<sequence>MSLKHLSVGSIQPVRLPGKLRFYSMRFCPFAHRVQLVLDAKKIPYDVVFVNLSAKPEWLLDINPMGKVPSIVLENGDVLYESLIVTDYLDEAYPENKLYPKDPLEKAKDKLLIDRFGGIISMMYKLFVDTTADQGLFEEALKALEYLEREIVKRGTQFIGGDKPGMVDLMIWPWFERADIIKIIKGDKFSIPHKRFPKMLEWMAAMKEDPTVKNYYLKPEVHAKYMQSHSSGKPQYDLLV</sequence>
<dbReference type="SUPFAM" id="SSF52833">
    <property type="entry name" value="Thioredoxin-like"/>
    <property type="match status" value="1"/>
</dbReference>
<dbReference type="InterPro" id="IPR050983">
    <property type="entry name" value="GST_Omega/HSP26"/>
</dbReference>
<dbReference type="GO" id="GO:0005737">
    <property type="term" value="C:cytoplasm"/>
    <property type="evidence" value="ECO:0007669"/>
    <property type="project" value="InterPro"/>
</dbReference>
<accession>A0A4D6J7J0</accession>
<comment type="similarity">
    <text evidence="1">Belongs to the GST superfamily. Omega family.</text>
</comment>
<keyword evidence="2" id="KW-0560">Oxidoreductase</keyword>
<dbReference type="Pfam" id="PF13417">
    <property type="entry name" value="GST_N_3"/>
    <property type="match status" value="1"/>
</dbReference>
<feature type="domain" description="GST C-terminal" evidence="4">
    <location>
        <begin position="102"/>
        <end position="225"/>
    </location>
</feature>
<dbReference type="PRINTS" id="PR01625">
    <property type="entry name" value="GSTRNSFRASEO"/>
</dbReference>
<dbReference type="Gene3D" id="3.40.30.10">
    <property type="entry name" value="Glutaredoxin"/>
    <property type="match status" value="1"/>
</dbReference>